<dbReference type="NCBIfam" id="NF001484">
    <property type="entry name" value="PRK00331.1"/>
    <property type="match status" value="1"/>
</dbReference>
<evidence type="ECO:0000256" key="2">
    <source>
        <dbReference type="ARBA" id="ARBA00004775"/>
    </source>
</evidence>
<dbReference type="Pfam" id="PF13522">
    <property type="entry name" value="GATase_6"/>
    <property type="match status" value="1"/>
</dbReference>
<keyword evidence="5 12" id="KW-0032">Aminotransferase</keyword>
<dbReference type="InterPro" id="IPR005855">
    <property type="entry name" value="GFAT"/>
</dbReference>
<dbReference type="CDD" id="cd05008">
    <property type="entry name" value="SIS_GlmS_GlmD_1"/>
    <property type="match status" value="1"/>
</dbReference>
<gene>
    <name evidence="12" type="primary">GFPT2</name>
    <name evidence="12" type="ORF">CDAR_604701</name>
</gene>
<evidence type="ECO:0000256" key="9">
    <source>
        <dbReference type="SAM" id="MobiDB-lite"/>
    </source>
</evidence>
<dbReference type="GO" id="GO:0004360">
    <property type="term" value="F:glutamine-fructose-6-phosphate transaminase (isomerizing) activity"/>
    <property type="evidence" value="ECO:0007669"/>
    <property type="project" value="UniProtKB-EC"/>
</dbReference>
<feature type="domain" description="SIS" evidence="11">
    <location>
        <begin position="546"/>
        <end position="687"/>
    </location>
</feature>
<dbReference type="CDD" id="cd00714">
    <property type="entry name" value="GFAT"/>
    <property type="match status" value="1"/>
</dbReference>
<dbReference type="Gene3D" id="3.40.50.10490">
    <property type="entry name" value="Glucose-6-phosphate isomerase like protein, domain 1"/>
    <property type="match status" value="2"/>
</dbReference>
<feature type="domain" description="Glutamine amidotransferase type-2" evidence="10">
    <location>
        <begin position="2"/>
        <end position="303"/>
    </location>
</feature>
<feature type="domain" description="SIS" evidence="11">
    <location>
        <begin position="375"/>
        <end position="514"/>
    </location>
</feature>
<dbReference type="FunFam" id="3.40.50.10490:FF:000001">
    <property type="entry name" value="Glutamine--fructose-6-phosphate aminotransferase [isomerizing]"/>
    <property type="match status" value="1"/>
</dbReference>
<dbReference type="GO" id="GO:0097367">
    <property type="term" value="F:carbohydrate derivative binding"/>
    <property type="evidence" value="ECO:0007669"/>
    <property type="project" value="InterPro"/>
</dbReference>
<dbReference type="SUPFAM" id="SSF56235">
    <property type="entry name" value="N-terminal nucleophile aminohydrolases (Ntn hydrolases)"/>
    <property type="match status" value="1"/>
</dbReference>
<dbReference type="GO" id="GO:0006487">
    <property type="term" value="P:protein N-linked glycosylation"/>
    <property type="evidence" value="ECO:0007669"/>
    <property type="project" value="TreeGrafter"/>
</dbReference>
<sequence length="697" mass="78306">MCGIFAYLNYLEPRTRQEILELLIKGLQRLEYRGYDSAGVAFDGDANGKSIQIIRRSGKVKMLENEIWDSKDIDFNQSFDTHVGISHTRWATHGAPSANNSHPQRSDESNAFVVVHNGIITNYKELQKFLLVQGYEFESQTDTEIISKLIMHIHKDKPHLSFRELVEQVIQQLEGAFALAFKSKHYPNECVATRRGSPLLVGIKSKTHLATDYIPVLYSKDLEKQKQDENEGSDMRSHPTTPLPLGTLQAQGIHRSDSTTEFHPIGENKEVEYFFASDASAVIEHTNRVIFLEDDDVAAVKDGNLTIHRLKRTLDESTAREIITLKMAIQEIMKGSYSTFMQKEIFEQPESIINTMRGRVNLEAETVVLGGIKDYIPEIKRCRRLLLIGCGTSYHSAVATRQILEELTELPVMVELASDFMDRNTPIFRDDVCFFISQSGETADTLISLRYCKNHGALVVGVTNTVGSSICRESHCGIHINAGPEIGVASTKAYTSQFLSLVMFALVMSEDRISMQSRRSEIIRGLKVLPEQIKQVLELDSEVLRLSKEIYHQKSVLVMGRGFNYATCLEGALKIKELTYMHSEGILAGELKHGPLALVDDAMPVIMVVTKDPVYTKCMNALQQVTARGGRPIIICEKGDEETQNFAHKYLEVPHTVDCLQGILTVIPMQLLSFHIAVLRECNVDCPRNLAKSVTVE</sequence>
<keyword evidence="8" id="KW-0315">Glutamine amidotransferase</keyword>
<keyword evidence="6" id="KW-0808">Transferase</keyword>
<dbReference type="PROSITE" id="PS51278">
    <property type="entry name" value="GATASE_TYPE_2"/>
    <property type="match status" value="1"/>
</dbReference>
<comment type="pathway">
    <text evidence="2">Nucleotide-sugar biosynthesis; UDP-N-acetyl-alpha-D-glucosamine biosynthesis; alpha-D-glucosamine 6-phosphate from D-fructose 6-phosphate: step 1/1.</text>
</comment>
<accession>A0AAV4MTE1</accession>
<evidence type="ECO:0000256" key="6">
    <source>
        <dbReference type="ARBA" id="ARBA00022679"/>
    </source>
</evidence>
<reference evidence="12 13" key="1">
    <citation type="submission" date="2021-06" db="EMBL/GenBank/DDBJ databases">
        <title>Caerostris darwini draft genome.</title>
        <authorList>
            <person name="Kono N."/>
            <person name="Arakawa K."/>
        </authorList>
    </citation>
    <scope>NUCLEOTIDE SEQUENCE [LARGE SCALE GENOMIC DNA]</scope>
</reference>
<dbReference type="GO" id="GO:0006047">
    <property type="term" value="P:UDP-N-acetylglucosamine metabolic process"/>
    <property type="evidence" value="ECO:0007669"/>
    <property type="project" value="TreeGrafter"/>
</dbReference>
<evidence type="ECO:0000256" key="5">
    <source>
        <dbReference type="ARBA" id="ARBA00022576"/>
    </source>
</evidence>
<dbReference type="PANTHER" id="PTHR10937">
    <property type="entry name" value="GLUCOSAMINE--FRUCTOSE-6-PHOSPHATE AMINOTRANSFERASE, ISOMERIZING"/>
    <property type="match status" value="1"/>
</dbReference>
<organism evidence="12 13">
    <name type="scientific">Caerostris darwini</name>
    <dbReference type="NCBI Taxonomy" id="1538125"/>
    <lineage>
        <taxon>Eukaryota</taxon>
        <taxon>Metazoa</taxon>
        <taxon>Ecdysozoa</taxon>
        <taxon>Arthropoda</taxon>
        <taxon>Chelicerata</taxon>
        <taxon>Arachnida</taxon>
        <taxon>Araneae</taxon>
        <taxon>Araneomorphae</taxon>
        <taxon>Entelegynae</taxon>
        <taxon>Araneoidea</taxon>
        <taxon>Araneidae</taxon>
        <taxon>Caerostris</taxon>
    </lineage>
</organism>
<feature type="region of interest" description="Disordered" evidence="9">
    <location>
        <begin position="225"/>
        <end position="246"/>
    </location>
</feature>
<comment type="caution">
    <text evidence="12">The sequence shown here is derived from an EMBL/GenBank/DDBJ whole genome shotgun (WGS) entry which is preliminary data.</text>
</comment>
<protein>
    <recommendedName>
        <fullName evidence="3">glutamine--fructose-6-phosphate transaminase (isomerizing)</fullName>
        <ecNumber evidence="3">2.6.1.16</ecNumber>
    </recommendedName>
</protein>
<dbReference type="InterPro" id="IPR035466">
    <property type="entry name" value="GlmS/AgaS_SIS"/>
</dbReference>
<dbReference type="SUPFAM" id="SSF53697">
    <property type="entry name" value="SIS domain"/>
    <property type="match status" value="1"/>
</dbReference>
<dbReference type="InterPro" id="IPR029055">
    <property type="entry name" value="Ntn_hydrolases_N"/>
</dbReference>
<dbReference type="InterPro" id="IPR001347">
    <property type="entry name" value="SIS_dom"/>
</dbReference>
<evidence type="ECO:0000259" key="10">
    <source>
        <dbReference type="PROSITE" id="PS51278"/>
    </source>
</evidence>
<feature type="compositionally biased region" description="Basic and acidic residues" evidence="9">
    <location>
        <begin position="225"/>
        <end position="237"/>
    </location>
</feature>
<dbReference type="GO" id="GO:0006002">
    <property type="term" value="P:fructose 6-phosphate metabolic process"/>
    <property type="evidence" value="ECO:0007669"/>
    <property type="project" value="TreeGrafter"/>
</dbReference>
<evidence type="ECO:0000259" key="11">
    <source>
        <dbReference type="PROSITE" id="PS51464"/>
    </source>
</evidence>
<dbReference type="CDD" id="cd05009">
    <property type="entry name" value="SIS_GlmS_GlmD_2"/>
    <property type="match status" value="1"/>
</dbReference>
<dbReference type="Gene3D" id="3.60.20.10">
    <property type="entry name" value="Glutamine Phosphoribosylpyrophosphate, subunit 1, domain 1"/>
    <property type="match status" value="1"/>
</dbReference>
<evidence type="ECO:0000256" key="4">
    <source>
        <dbReference type="ARBA" id="ARBA00022553"/>
    </source>
</evidence>
<dbReference type="FunFam" id="3.60.20.10:FF:000052">
    <property type="entry name" value="Glutamine--fructose-6-phosphate aminotransferase [isomerizing] 2"/>
    <property type="match status" value="1"/>
</dbReference>
<evidence type="ECO:0000313" key="13">
    <source>
        <dbReference type="Proteomes" id="UP001054837"/>
    </source>
</evidence>
<dbReference type="EMBL" id="BPLQ01000813">
    <property type="protein sequence ID" value="GIX75261.1"/>
    <property type="molecule type" value="Genomic_DNA"/>
</dbReference>
<dbReference type="AlphaFoldDB" id="A0AAV4MTE1"/>
<proteinExistence type="predicted"/>
<dbReference type="InterPro" id="IPR017932">
    <property type="entry name" value="GATase_2_dom"/>
</dbReference>
<dbReference type="Pfam" id="PF01380">
    <property type="entry name" value="SIS"/>
    <property type="match status" value="2"/>
</dbReference>
<dbReference type="InterPro" id="IPR047084">
    <property type="entry name" value="GFAT_N"/>
</dbReference>
<evidence type="ECO:0000256" key="3">
    <source>
        <dbReference type="ARBA" id="ARBA00012916"/>
    </source>
</evidence>
<dbReference type="PROSITE" id="PS51464">
    <property type="entry name" value="SIS"/>
    <property type="match status" value="2"/>
</dbReference>
<keyword evidence="13" id="KW-1185">Reference proteome</keyword>
<dbReference type="InterPro" id="IPR035490">
    <property type="entry name" value="GlmS/FrlB_SIS"/>
</dbReference>
<dbReference type="Proteomes" id="UP001054837">
    <property type="component" value="Unassembled WGS sequence"/>
</dbReference>
<evidence type="ECO:0000256" key="8">
    <source>
        <dbReference type="ARBA" id="ARBA00022962"/>
    </source>
</evidence>
<dbReference type="FunFam" id="3.40.50.10490:FF:000126">
    <property type="entry name" value="Glutamine--fructose-6-phosphate aminotransferase [isomerizing] 1"/>
    <property type="match status" value="1"/>
</dbReference>
<dbReference type="EC" id="2.6.1.16" evidence="3"/>
<keyword evidence="4" id="KW-0597">Phosphoprotein</keyword>
<evidence type="ECO:0000313" key="12">
    <source>
        <dbReference type="EMBL" id="GIX75261.1"/>
    </source>
</evidence>
<evidence type="ECO:0000256" key="1">
    <source>
        <dbReference type="ARBA" id="ARBA00001031"/>
    </source>
</evidence>
<dbReference type="InterPro" id="IPR046348">
    <property type="entry name" value="SIS_dom_sf"/>
</dbReference>
<keyword evidence="7" id="KW-0677">Repeat</keyword>
<evidence type="ECO:0000256" key="7">
    <source>
        <dbReference type="ARBA" id="ARBA00022737"/>
    </source>
</evidence>
<dbReference type="PANTHER" id="PTHR10937:SF0">
    <property type="entry name" value="GLUTAMINE--FRUCTOSE-6-PHOSPHATE TRANSAMINASE (ISOMERIZING)"/>
    <property type="match status" value="1"/>
</dbReference>
<comment type="catalytic activity">
    <reaction evidence="1">
        <text>D-fructose 6-phosphate + L-glutamine = D-glucosamine 6-phosphate + L-glutamate</text>
        <dbReference type="Rhea" id="RHEA:13237"/>
        <dbReference type="ChEBI" id="CHEBI:29985"/>
        <dbReference type="ChEBI" id="CHEBI:58359"/>
        <dbReference type="ChEBI" id="CHEBI:58725"/>
        <dbReference type="ChEBI" id="CHEBI:61527"/>
        <dbReference type="EC" id="2.6.1.16"/>
    </reaction>
</comment>
<dbReference type="NCBIfam" id="TIGR01135">
    <property type="entry name" value="glmS"/>
    <property type="match status" value="1"/>
</dbReference>
<name>A0AAV4MTE1_9ARAC</name>